<dbReference type="AlphaFoldDB" id="A0A9P7B204"/>
<dbReference type="CDD" id="cd00067">
    <property type="entry name" value="GAL4"/>
    <property type="match status" value="1"/>
</dbReference>
<accession>A0A9P7B204</accession>
<dbReference type="Pfam" id="PF00172">
    <property type="entry name" value="Zn_clus"/>
    <property type="match status" value="1"/>
</dbReference>
<dbReference type="CDD" id="cd12148">
    <property type="entry name" value="fungal_TF_MHR"/>
    <property type="match status" value="1"/>
</dbReference>
<gene>
    <name evidence="4" type="ORF">C6P46_001964</name>
</gene>
<dbReference type="PROSITE" id="PS00463">
    <property type="entry name" value="ZN2_CY6_FUNGAL_1"/>
    <property type="match status" value="1"/>
</dbReference>
<evidence type="ECO:0000256" key="1">
    <source>
        <dbReference type="ARBA" id="ARBA00023242"/>
    </source>
</evidence>
<feature type="region of interest" description="Disordered" evidence="2">
    <location>
        <begin position="533"/>
        <end position="577"/>
    </location>
</feature>
<dbReference type="GO" id="GO:0008270">
    <property type="term" value="F:zinc ion binding"/>
    <property type="evidence" value="ECO:0007669"/>
    <property type="project" value="InterPro"/>
</dbReference>
<dbReference type="InterPro" id="IPR036864">
    <property type="entry name" value="Zn2-C6_fun-type_DNA-bd_sf"/>
</dbReference>
<protein>
    <recommendedName>
        <fullName evidence="3">Zn(2)-C6 fungal-type domain-containing protein</fullName>
    </recommendedName>
</protein>
<evidence type="ECO:0000313" key="5">
    <source>
        <dbReference type="Proteomes" id="UP000777482"/>
    </source>
</evidence>
<dbReference type="PROSITE" id="PS50048">
    <property type="entry name" value="ZN2_CY6_FUNGAL_2"/>
    <property type="match status" value="1"/>
</dbReference>
<dbReference type="EMBL" id="PUHQ01000161">
    <property type="protein sequence ID" value="KAG0654111.1"/>
    <property type="molecule type" value="Genomic_DNA"/>
</dbReference>
<dbReference type="InterPro" id="IPR001138">
    <property type="entry name" value="Zn2Cys6_DnaBD"/>
</dbReference>
<dbReference type="SMART" id="SM00066">
    <property type="entry name" value="GAL4"/>
    <property type="match status" value="1"/>
</dbReference>
<keyword evidence="1" id="KW-0539">Nucleus</keyword>
<dbReference type="PANTHER" id="PTHR46910:SF40">
    <property type="entry name" value="ZN(II)2CYS6 TRANSCRIPTION FACTOR (EUROFUNG)"/>
    <property type="match status" value="1"/>
</dbReference>
<evidence type="ECO:0000256" key="2">
    <source>
        <dbReference type="SAM" id="MobiDB-lite"/>
    </source>
</evidence>
<dbReference type="GO" id="GO:0000981">
    <property type="term" value="F:DNA-binding transcription factor activity, RNA polymerase II-specific"/>
    <property type="evidence" value="ECO:0007669"/>
    <property type="project" value="InterPro"/>
</dbReference>
<dbReference type="Proteomes" id="UP000777482">
    <property type="component" value="Unassembled WGS sequence"/>
</dbReference>
<dbReference type="Gene3D" id="4.10.240.10">
    <property type="entry name" value="Zn(2)-C6 fungal-type DNA-binding domain"/>
    <property type="match status" value="1"/>
</dbReference>
<comment type="caution">
    <text evidence="4">The sequence shown here is derived from an EMBL/GenBank/DDBJ whole genome shotgun (WGS) entry which is preliminary data.</text>
</comment>
<evidence type="ECO:0000259" key="3">
    <source>
        <dbReference type="PROSITE" id="PS50048"/>
    </source>
</evidence>
<feature type="region of interest" description="Disordered" evidence="2">
    <location>
        <begin position="67"/>
        <end position="87"/>
    </location>
</feature>
<keyword evidence="5" id="KW-1185">Reference proteome</keyword>
<dbReference type="SUPFAM" id="SSF57701">
    <property type="entry name" value="Zn2/Cys6 DNA-binding domain"/>
    <property type="match status" value="1"/>
</dbReference>
<name>A0A9P7B204_RHOMI</name>
<organism evidence="4 5">
    <name type="scientific">Rhodotorula mucilaginosa</name>
    <name type="common">Yeast</name>
    <name type="synonym">Rhodotorula rubra</name>
    <dbReference type="NCBI Taxonomy" id="5537"/>
    <lineage>
        <taxon>Eukaryota</taxon>
        <taxon>Fungi</taxon>
        <taxon>Dikarya</taxon>
        <taxon>Basidiomycota</taxon>
        <taxon>Pucciniomycotina</taxon>
        <taxon>Microbotryomycetes</taxon>
        <taxon>Sporidiobolales</taxon>
        <taxon>Sporidiobolaceae</taxon>
        <taxon>Rhodotorula</taxon>
    </lineage>
</organism>
<proteinExistence type="predicted"/>
<feature type="domain" description="Zn(2)-C6 fungal-type" evidence="3">
    <location>
        <begin position="22"/>
        <end position="52"/>
    </location>
</feature>
<evidence type="ECO:0000313" key="4">
    <source>
        <dbReference type="EMBL" id="KAG0654111.1"/>
    </source>
</evidence>
<dbReference type="OrthoDB" id="2399539at2759"/>
<reference evidence="4 5" key="1">
    <citation type="submission" date="2020-11" db="EMBL/GenBank/DDBJ databases">
        <title>Kefir isolates.</title>
        <authorList>
            <person name="Marcisauskas S."/>
            <person name="Kim Y."/>
            <person name="Blasche S."/>
        </authorList>
    </citation>
    <scope>NUCLEOTIDE SEQUENCE [LARGE SCALE GENOMIC DNA]</scope>
    <source>
        <strain evidence="4 5">KR</strain>
    </source>
</reference>
<dbReference type="PANTHER" id="PTHR46910">
    <property type="entry name" value="TRANSCRIPTION FACTOR PDR1"/>
    <property type="match status" value="1"/>
</dbReference>
<sequence length="617" mass="66803">MPAERNYAGSSSGNAPKRIAKACEACRVRRTKCDGGNPCSKCTEAGGIECMYRARARPSRQLRIHRPLAPAGPASTPGSVDSDEVEAPRPRGMRAVEIDLERQCEAVTGSPISLVLPDLGTHPLLSLETPLPPPPDPNGDLTDSLCTTFTRDILPFFDFLSPARLNQLVRRHRELPASLTDDQLAFLYAIYAMGYLRQVTYATSADSERVPVAGEALLPMDPSVQRLDVTYFRHAIELVRLPSTVTALQALIILQLYCMAAASLTTTRQVVGKLCYCVQELGLLHPATAAAYPAESGTAALGFYVIFTDVSWAGLTGESPFLPEFDPELFVNAAGNGGIVAPAMGELILLEAEVLAAARNTPSRLCDPTYVLSLEARLHSFLQRFGSQTNDCSTMTAYFATKHYHFLRLLIRAPSAADPVLGISSLAILARSATLLLQHYERIFLTTHYVNCAWTVFARIVGAGHVVLQAVWRGEMIRLEAADLMGKVLWFLSKLETRWTETAAVARKNFLTLMDALIPFAALPPSLLAQSTSPTSSIGPADRPRGFAPSVSAASTNPEQALEQAPPPAPVEPVSDWPLDNGLFDDTWMLGLGAPPTDRGPAGDGADLEWWRALPTL</sequence>
<dbReference type="InterPro" id="IPR050987">
    <property type="entry name" value="AtrR-like"/>
</dbReference>